<comment type="function">
    <text evidence="16">Catalyzes the phosphorylation of pantothenate (Pan), the first step in CoA biosynthesis.</text>
</comment>
<dbReference type="Pfam" id="PF03309">
    <property type="entry name" value="Pan_kinase"/>
    <property type="match status" value="1"/>
</dbReference>
<evidence type="ECO:0000256" key="8">
    <source>
        <dbReference type="ARBA" id="ARBA00022679"/>
    </source>
</evidence>
<comment type="cofactor">
    <cofactor evidence="16">
        <name>NH4(+)</name>
        <dbReference type="ChEBI" id="CHEBI:28938"/>
    </cofactor>
    <cofactor evidence="16">
        <name>K(+)</name>
        <dbReference type="ChEBI" id="CHEBI:29103"/>
    </cofactor>
    <text evidence="16">A monovalent cation. Ammonium or potassium.</text>
</comment>
<feature type="active site" description="Proton acceptor" evidence="16">
    <location>
        <position position="123"/>
    </location>
</feature>
<gene>
    <name evidence="16" type="primary">coaX</name>
    <name evidence="17" type="ORF">ACFOUP_05855</name>
</gene>
<evidence type="ECO:0000256" key="13">
    <source>
        <dbReference type="ARBA" id="ARBA00022993"/>
    </source>
</evidence>
<comment type="caution">
    <text evidence="17">The sequence shown here is derived from an EMBL/GenBank/DDBJ whole genome shotgun (WGS) entry which is preliminary data.</text>
</comment>
<keyword evidence="10 16" id="KW-0418">Kinase</keyword>
<feature type="binding site" evidence="16">
    <location>
        <position position="147"/>
    </location>
    <ligand>
        <name>ATP</name>
        <dbReference type="ChEBI" id="CHEBI:30616"/>
    </ligand>
</feature>
<dbReference type="PANTHER" id="PTHR34265:SF1">
    <property type="entry name" value="TYPE III PANTOTHENATE KINASE"/>
    <property type="match status" value="1"/>
</dbReference>
<dbReference type="GO" id="GO:0004594">
    <property type="term" value="F:pantothenate kinase activity"/>
    <property type="evidence" value="ECO:0007669"/>
    <property type="project" value="UniProtKB-EC"/>
</dbReference>
<evidence type="ECO:0000256" key="7">
    <source>
        <dbReference type="ARBA" id="ARBA00022490"/>
    </source>
</evidence>
<organism evidence="17 18">
    <name type="scientific">Belliella kenyensis</name>
    <dbReference type="NCBI Taxonomy" id="1472724"/>
    <lineage>
        <taxon>Bacteria</taxon>
        <taxon>Pseudomonadati</taxon>
        <taxon>Bacteroidota</taxon>
        <taxon>Cytophagia</taxon>
        <taxon>Cytophagales</taxon>
        <taxon>Cyclobacteriaceae</taxon>
        <taxon>Belliella</taxon>
    </lineage>
</organism>
<evidence type="ECO:0000256" key="9">
    <source>
        <dbReference type="ARBA" id="ARBA00022741"/>
    </source>
</evidence>
<dbReference type="PANTHER" id="PTHR34265">
    <property type="entry name" value="TYPE III PANTOTHENATE KINASE"/>
    <property type="match status" value="1"/>
</dbReference>
<keyword evidence="7 16" id="KW-0963">Cytoplasm</keyword>
<comment type="similarity">
    <text evidence="14 16">Belongs to the type III pantothenate kinase family.</text>
</comment>
<comment type="subunit">
    <text evidence="5 16">Homodimer.</text>
</comment>
<evidence type="ECO:0000256" key="11">
    <source>
        <dbReference type="ARBA" id="ARBA00022840"/>
    </source>
</evidence>
<reference evidence="18" key="1">
    <citation type="journal article" date="2019" name="Int. J. Syst. Evol. Microbiol.">
        <title>The Global Catalogue of Microorganisms (GCM) 10K type strain sequencing project: providing services to taxonomists for standard genome sequencing and annotation.</title>
        <authorList>
            <consortium name="The Broad Institute Genomics Platform"/>
            <consortium name="The Broad Institute Genome Sequencing Center for Infectious Disease"/>
            <person name="Wu L."/>
            <person name="Ma J."/>
        </authorList>
    </citation>
    <scope>NUCLEOTIDE SEQUENCE [LARGE SCALE GENOMIC DNA]</scope>
    <source>
        <strain evidence="18">CECT 8551</strain>
    </source>
</reference>
<protein>
    <recommendedName>
        <fullName evidence="15 16">Type III pantothenate kinase</fullName>
        <ecNumber evidence="6 16">2.7.1.33</ecNumber>
    </recommendedName>
    <alternativeName>
        <fullName evidence="16">PanK-III</fullName>
    </alternativeName>
    <alternativeName>
        <fullName evidence="16">Pantothenic acid kinase</fullName>
    </alternativeName>
</protein>
<comment type="catalytic activity">
    <reaction evidence="1 16">
        <text>(R)-pantothenate + ATP = (R)-4'-phosphopantothenate + ADP + H(+)</text>
        <dbReference type="Rhea" id="RHEA:16373"/>
        <dbReference type="ChEBI" id="CHEBI:10986"/>
        <dbReference type="ChEBI" id="CHEBI:15378"/>
        <dbReference type="ChEBI" id="CHEBI:29032"/>
        <dbReference type="ChEBI" id="CHEBI:30616"/>
        <dbReference type="ChEBI" id="CHEBI:456216"/>
        <dbReference type="EC" id="2.7.1.33"/>
    </reaction>
</comment>
<dbReference type="SUPFAM" id="SSF53067">
    <property type="entry name" value="Actin-like ATPase domain"/>
    <property type="match status" value="2"/>
</dbReference>
<sequence>MSASKMTNLAELLMKNPGTVGIDDHKNSQSFNVRRLIVDIGNSRIKSAVFEQDDVTEIRNFERLEELAFYASQLSFDACLISSVNHDDEQLKRVLGFEYLYLTKNTPVPITNGYESPDTLGVDRKAAVIGARGRFSFGNLLTIDLGTCITFDFLDAQDKYQGGSISPGLTMRFRAMHQQTARLPLVDLPSLDQIQLIGKHTKGCMQSGVYHGIRFEIEGYVEALKQQHQDLKVIICGGDSIYFETLTKDHIFVIPNLVLYGLDRILTYNVNKK</sequence>
<evidence type="ECO:0000256" key="1">
    <source>
        <dbReference type="ARBA" id="ARBA00001206"/>
    </source>
</evidence>
<evidence type="ECO:0000256" key="2">
    <source>
        <dbReference type="ARBA" id="ARBA00001958"/>
    </source>
</evidence>
<dbReference type="InterPro" id="IPR004619">
    <property type="entry name" value="Type_III_PanK"/>
</dbReference>
<evidence type="ECO:0000313" key="18">
    <source>
        <dbReference type="Proteomes" id="UP001595766"/>
    </source>
</evidence>
<dbReference type="EMBL" id="JBHSAV010000017">
    <property type="protein sequence ID" value="MFC3975890.1"/>
    <property type="molecule type" value="Genomic_DNA"/>
</dbReference>
<dbReference type="RefSeq" id="WP_262916589.1">
    <property type="nucleotide sequence ID" value="NZ_JAKZGR010000004.1"/>
</dbReference>
<evidence type="ECO:0000256" key="12">
    <source>
        <dbReference type="ARBA" id="ARBA00022958"/>
    </source>
</evidence>
<evidence type="ECO:0000313" key="17">
    <source>
        <dbReference type="EMBL" id="MFC3975890.1"/>
    </source>
</evidence>
<evidence type="ECO:0000256" key="5">
    <source>
        <dbReference type="ARBA" id="ARBA00011738"/>
    </source>
</evidence>
<name>A0ABV8EK39_9BACT</name>
<keyword evidence="16" id="KW-0479">Metal-binding</keyword>
<evidence type="ECO:0000256" key="14">
    <source>
        <dbReference type="ARBA" id="ARBA00038036"/>
    </source>
</evidence>
<feature type="binding site" evidence="16">
    <location>
        <position position="144"/>
    </location>
    <ligand>
        <name>K(+)</name>
        <dbReference type="ChEBI" id="CHEBI:29103"/>
    </ligand>
</feature>
<dbReference type="NCBIfam" id="TIGR00671">
    <property type="entry name" value="baf"/>
    <property type="match status" value="1"/>
</dbReference>
<feature type="binding site" evidence="16">
    <location>
        <begin position="121"/>
        <end position="124"/>
    </location>
    <ligand>
        <name>substrate</name>
    </ligand>
</feature>
<dbReference type="EC" id="2.7.1.33" evidence="6 16"/>
<evidence type="ECO:0000256" key="6">
    <source>
        <dbReference type="ARBA" id="ARBA00012102"/>
    </source>
</evidence>
<keyword evidence="18" id="KW-1185">Reference proteome</keyword>
<keyword evidence="8 16" id="KW-0808">Transferase</keyword>
<keyword evidence="11 16" id="KW-0067">ATP-binding</keyword>
<feature type="binding site" evidence="16">
    <location>
        <begin position="39"/>
        <end position="46"/>
    </location>
    <ligand>
        <name>ATP</name>
        <dbReference type="ChEBI" id="CHEBI:30616"/>
    </ligand>
</feature>
<dbReference type="CDD" id="cd24015">
    <property type="entry name" value="ASKHA_NBD_PanK-III"/>
    <property type="match status" value="1"/>
</dbReference>
<dbReference type="InterPro" id="IPR043129">
    <property type="entry name" value="ATPase_NBD"/>
</dbReference>
<dbReference type="HAMAP" id="MF_01274">
    <property type="entry name" value="Pantothen_kinase_3"/>
    <property type="match status" value="1"/>
</dbReference>
<dbReference type="Proteomes" id="UP001595766">
    <property type="component" value="Unassembled WGS sequence"/>
</dbReference>
<evidence type="ECO:0000256" key="15">
    <source>
        <dbReference type="ARBA" id="ARBA00040883"/>
    </source>
</evidence>
<evidence type="ECO:0000256" key="3">
    <source>
        <dbReference type="ARBA" id="ARBA00004496"/>
    </source>
</evidence>
<dbReference type="Gene3D" id="3.30.420.40">
    <property type="match status" value="1"/>
</dbReference>
<keyword evidence="12 16" id="KW-0630">Potassium</keyword>
<evidence type="ECO:0000256" key="10">
    <source>
        <dbReference type="ARBA" id="ARBA00022777"/>
    </source>
</evidence>
<feature type="binding site" evidence="16">
    <location>
        <position position="201"/>
    </location>
    <ligand>
        <name>substrate</name>
    </ligand>
</feature>
<accession>A0ABV8EK39</accession>
<comment type="pathway">
    <text evidence="4 16">Cofactor biosynthesis; coenzyme A biosynthesis; CoA from (R)-pantothenate: step 1/5.</text>
</comment>
<comment type="cofactor">
    <cofactor evidence="2">
        <name>K(+)</name>
        <dbReference type="ChEBI" id="CHEBI:29103"/>
    </cofactor>
</comment>
<feature type="binding site" evidence="16">
    <location>
        <position position="114"/>
    </location>
    <ligand>
        <name>substrate</name>
    </ligand>
</feature>
<keyword evidence="9 16" id="KW-0547">Nucleotide-binding</keyword>
<evidence type="ECO:0000256" key="16">
    <source>
        <dbReference type="HAMAP-Rule" id="MF_01274"/>
    </source>
</evidence>
<comment type="subcellular location">
    <subcellularLocation>
        <location evidence="3 16">Cytoplasm</location>
    </subcellularLocation>
</comment>
<keyword evidence="13 16" id="KW-0173">Coenzyme A biosynthesis</keyword>
<proteinExistence type="inferred from homology"/>
<evidence type="ECO:0000256" key="4">
    <source>
        <dbReference type="ARBA" id="ARBA00005225"/>
    </source>
</evidence>